<dbReference type="Gene3D" id="2.30.110.10">
    <property type="entry name" value="Electron Transport, Fmn-binding Protein, Chain A"/>
    <property type="match status" value="1"/>
</dbReference>
<dbReference type="EMBL" id="BAAANB010000001">
    <property type="protein sequence ID" value="GAA2017830.1"/>
    <property type="molecule type" value="Genomic_DNA"/>
</dbReference>
<accession>A0ABN2TRB9</accession>
<name>A0ABN2TRB9_9MICO</name>
<keyword evidence="2" id="KW-1185">Reference proteome</keyword>
<proteinExistence type="predicted"/>
<evidence type="ECO:0008006" key="3">
    <source>
        <dbReference type="Google" id="ProtNLM"/>
    </source>
</evidence>
<dbReference type="InterPro" id="IPR012349">
    <property type="entry name" value="Split_barrel_FMN-bd"/>
</dbReference>
<sequence length="96" mass="10791">MDGRIVVTGTPGARHWLANLREHAGAVLHLREPVQHLEVLAEEVTDAATRRRIAEQAWRVQPWYATQGYSVEDWVSGSPMVLLTPHFGDEAARPVR</sequence>
<protein>
    <recommendedName>
        <fullName evidence="3">Nitroreductase family deazaflavin-dependent oxidoreductase</fullName>
    </recommendedName>
</protein>
<dbReference type="Proteomes" id="UP001501285">
    <property type="component" value="Unassembled WGS sequence"/>
</dbReference>
<gene>
    <name evidence="1" type="ORF">GCM10009740_01720</name>
</gene>
<comment type="caution">
    <text evidence="1">The sequence shown here is derived from an EMBL/GenBank/DDBJ whole genome shotgun (WGS) entry which is preliminary data.</text>
</comment>
<evidence type="ECO:0000313" key="1">
    <source>
        <dbReference type="EMBL" id="GAA2017830.1"/>
    </source>
</evidence>
<evidence type="ECO:0000313" key="2">
    <source>
        <dbReference type="Proteomes" id="UP001501285"/>
    </source>
</evidence>
<reference evidence="1 2" key="1">
    <citation type="journal article" date="2019" name="Int. J. Syst. Evol. Microbiol.">
        <title>The Global Catalogue of Microorganisms (GCM) 10K type strain sequencing project: providing services to taxonomists for standard genome sequencing and annotation.</title>
        <authorList>
            <consortium name="The Broad Institute Genomics Platform"/>
            <consortium name="The Broad Institute Genome Sequencing Center for Infectious Disease"/>
            <person name="Wu L."/>
            <person name="Ma J."/>
        </authorList>
    </citation>
    <scope>NUCLEOTIDE SEQUENCE [LARGE SCALE GENOMIC DNA]</scope>
    <source>
        <strain evidence="1 2">JCM 14283</strain>
    </source>
</reference>
<organism evidence="1 2">
    <name type="scientific">Terrabacter terrae</name>
    <dbReference type="NCBI Taxonomy" id="318434"/>
    <lineage>
        <taxon>Bacteria</taxon>
        <taxon>Bacillati</taxon>
        <taxon>Actinomycetota</taxon>
        <taxon>Actinomycetes</taxon>
        <taxon>Micrococcales</taxon>
        <taxon>Intrasporangiaceae</taxon>
        <taxon>Terrabacter</taxon>
    </lineage>
</organism>